<evidence type="ECO:0000313" key="16">
    <source>
        <dbReference type="Proteomes" id="UP000242814"/>
    </source>
</evidence>
<reference evidence="15 16" key="1">
    <citation type="submission" date="2016-06" db="EMBL/GenBank/DDBJ databases">
        <authorList>
            <person name="Kjaerup R.B."/>
            <person name="Dalgaard T.S."/>
            <person name="Juul-Madsen H.R."/>
        </authorList>
    </citation>
    <scope>NUCLEOTIDE SEQUENCE [LARGE SCALE GENOMIC DNA]</scope>
    <source>
        <strain evidence="15 16">Pb300</strain>
    </source>
</reference>
<keyword evidence="12" id="KW-0539">Nucleus</keyword>
<feature type="region of interest" description="Disordered" evidence="14">
    <location>
        <begin position="85"/>
        <end position="126"/>
    </location>
</feature>
<dbReference type="GO" id="GO:0005634">
    <property type="term" value="C:nucleus"/>
    <property type="evidence" value="ECO:0007669"/>
    <property type="project" value="UniProtKB-SubCell"/>
</dbReference>
<dbReference type="VEuPathDB" id="FungiDB:PADG_07205"/>
<evidence type="ECO:0000313" key="15">
    <source>
        <dbReference type="EMBL" id="ODH34130.1"/>
    </source>
</evidence>
<comment type="subcellular location">
    <subcellularLocation>
        <location evidence="2">Chromosome</location>
        <location evidence="2">Telomere</location>
    </subcellularLocation>
    <subcellularLocation>
        <location evidence="1">Nucleus</location>
    </subcellularLocation>
</comment>
<evidence type="ECO:0000256" key="9">
    <source>
        <dbReference type="ARBA" id="ARBA00023015"/>
    </source>
</evidence>
<evidence type="ECO:0000256" key="5">
    <source>
        <dbReference type="ARBA" id="ARBA00019746"/>
    </source>
</evidence>
<keyword evidence="8" id="KW-0779">Telomere</keyword>
<dbReference type="OrthoDB" id="2288868at2759"/>
<dbReference type="Proteomes" id="UP000242814">
    <property type="component" value="Unassembled WGS sequence"/>
</dbReference>
<comment type="subunit">
    <text evidence="4">Component of the EKC/KEOPS complex composed of at least BUD32, CGI121, GON7, KAE1 and PCC1; the whole complex dimerizes.</text>
</comment>
<sequence>MGPLTNPPSNRPSVLQATYTGPAASPASQISPKPEQTHTFAHPLASSLSRSPYDTHNTAAKTAYLSELRGAVSVLQTEINEFLTARMEEDNNTNRQSATGGVDETKRERERKEEENYGEEVLDDED</sequence>
<evidence type="ECO:0000256" key="14">
    <source>
        <dbReference type="SAM" id="MobiDB-lite"/>
    </source>
</evidence>
<dbReference type="InterPro" id="IPR014849">
    <property type="entry name" value="EKC/KEOPS_Gon7"/>
</dbReference>
<evidence type="ECO:0000256" key="6">
    <source>
        <dbReference type="ARBA" id="ARBA00022454"/>
    </source>
</evidence>
<evidence type="ECO:0000256" key="7">
    <source>
        <dbReference type="ARBA" id="ARBA00022694"/>
    </source>
</evidence>
<dbReference type="AlphaFoldDB" id="A0A1D2JGW7"/>
<feature type="compositionally biased region" description="Acidic residues" evidence="14">
    <location>
        <begin position="116"/>
        <end position="126"/>
    </location>
</feature>
<dbReference type="Pfam" id="PF08738">
    <property type="entry name" value="Gon7"/>
    <property type="match status" value="1"/>
</dbReference>
<keyword evidence="11" id="KW-0804">Transcription</keyword>
<evidence type="ECO:0000256" key="2">
    <source>
        <dbReference type="ARBA" id="ARBA00004574"/>
    </source>
</evidence>
<feature type="compositionally biased region" description="Basic and acidic residues" evidence="14">
    <location>
        <begin position="103"/>
        <end position="115"/>
    </location>
</feature>
<organism evidence="15 16">
    <name type="scientific">Paracoccidioides brasiliensis</name>
    <dbReference type="NCBI Taxonomy" id="121759"/>
    <lineage>
        <taxon>Eukaryota</taxon>
        <taxon>Fungi</taxon>
        <taxon>Dikarya</taxon>
        <taxon>Ascomycota</taxon>
        <taxon>Pezizomycotina</taxon>
        <taxon>Eurotiomycetes</taxon>
        <taxon>Eurotiomycetidae</taxon>
        <taxon>Onygenales</taxon>
        <taxon>Ajellomycetaceae</taxon>
        <taxon>Paracoccidioides</taxon>
    </lineage>
</organism>
<evidence type="ECO:0000256" key="1">
    <source>
        <dbReference type="ARBA" id="ARBA00004123"/>
    </source>
</evidence>
<keyword evidence="10" id="KW-0010">Activator</keyword>
<dbReference type="EMBL" id="LZYO01000105">
    <property type="protein sequence ID" value="ODH34130.1"/>
    <property type="molecule type" value="Genomic_DNA"/>
</dbReference>
<proteinExistence type="inferred from homology"/>
<protein>
    <recommendedName>
        <fullName evidence="5">EKC/KEOPS complex subunit GON7</fullName>
    </recommendedName>
</protein>
<comment type="function">
    <text evidence="13">Component of the EKC/KEOPS complex that is required for the formation of a threonylcarbamoyl group on adenosine at position 37 (t(6)A37) in tRNAs that read codons beginning with adenine. The complex is probably involved in the transfer of the threonylcarbamoyl moiety of threonylcarbamoyl-AMP (TC-AMP) to the N6 group of A37. GON7 likely plays a supporting role to the catalytic subunit KAE1 in the complex. The EKC/KEOPS complex also promotes both telomere uncapping and telomere elongation. The complex is required for efficient recruitment of transcriptional coactivators.</text>
</comment>
<feature type="compositionally biased region" description="Pro residues" evidence="14">
    <location>
        <begin position="1"/>
        <end position="10"/>
    </location>
</feature>
<name>A0A1D2JGW7_PARBR</name>
<keyword evidence="7" id="KW-0819">tRNA processing</keyword>
<comment type="similarity">
    <text evidence="3">Belongs to the GON7 family.</text>
</comment>
<dbReference type="VEuPathDB" id="FungiDB:PABG_05090"/>
<keyword evidence="6" id="KW-0158">Chromosome</keyword>
<feature type="region of interest" description="Disordered" evidence="14">
    <location>
        <begin position="1"/>
        <end position="54"/>
    </location>
</feature>
<evidence type="ECO:0000256" key="10">
    <source>
        <dbReference type="ARBA" id="ARBA00023159"/>
    </source>
</evidence>
<dbReference type="GO" id="GO:0008033">
    <property type="term" value="P:tRNA processing"/>
    <property type="evidence" value="ECO:0007669"/>
    <property type="project" value="UniProtKB-KW"/>
</dbReference>
<evidence type="ECO:0000256" key="13">
    <source>
        <dbReference type="ARBA" id="ARBA00025393"/>
    </source>
</evidence>
<evidence type="ECO:0000256" key="8">
    <source>
        <dbReference type="ARBA" id="ARBA00022895"/>
    </source>
</evidence>
<evidence type="ECO:0000256" key="3">
    <source>
        <dbReference type="ARBA" id="ARBA00008529"/>
    </source>
</evidence>
<accession>A0A1D2JGW7</accession>
<evidence type="ECO:0000256" key="4">
    <source>
        <dbReference type="ARBA" id="ARBA00011534"/>
    </source>
</evidence>
<evidence type="ECO:0000256" key="11">
    <source>
        <dbReference type="ARBA" id="ARBA00023163"/>
    </source>
</evidence>
<dbReference type="GO" id="GO:0000781">
    <property type="term" value="C:chromosome, telomeric region"/>
    <property type="evidence" value="ECO:0007669"/>
    <property type="project" value="UniProtKB-SubCell"/>
</dbReference>
<gene>
    <name evidence="15" type="ORF">ACO22_03175</name>
</gene>
<comment type="caution">
    <text evidence="15">The sequence shown here is derived from an EMBL/GenBank/DDBJ whole genome shotgun (WGS) entry which is preliminary data.</text>
</comment>
<keyword evidence="9" id="KW-0805">Transcription regulation</keyword>
<evidence type="ECO:0000256" key="12">
    <source>
        <dbReference type="ARBA" id="ARBA00023242"/>
    </source>
</evidence>